<dbReference type="OrthoDB" id="6145874at2759"/>
<dbReference type="EMBL" id="CP012526">
    <property type="protein sequence ID" value="ALC47685.1"/>
    <property type="molecule type" value="Genomic_DNA"/>
</dbReference>
<dbReference type="PROSITE" id="PS51406">
    <property type="entry name" value="FIBRINOGEN_C_2"/>
    <property type="match status" value="1"/>
</dbReference>
<dbReference type="SMART" id="SM00186">
    <property type="entry name" value="FBG"/>
    <property type="match status" value="1"/>
</dbReference>
<feature type="signal peptide" evidence="1">
    <location>
        <begin position="1"/>
        <end position="18"/>
    </location>
</feature>
<dbReference type="Pfam" id="PF00147">
    <property type="entry name" value="Fibrinogen_C"/>
    <property type="match status" value="1"/>
</dbReference>
<evidence type="ECO:0000313" key="3">
    <source>
        <dbReference type="EMBL" id="ALC47685.1"/>
    </source>
</evidence>
<gene>
    <name evidence="3" type="ORF">Dbus_chr3Rg2435</name>
</gene>
<evidence type="ECO:0000256" key="1">
    <source>
        <dbReference type="SAM" id="SignalP"/>
    </source>
</evidence>
<proteinExistence type="predicted"/>
<keyword evidence="4" id="KW-1185">Reference proteome</keyword>
<dbReference type="InterPro" id="IPR050373">
    <property type="entry name" value="Fibrinogen_C-term_domain"/>
</dbReference>
<name>A0A0M4ESG5_DROBS</name>
<evidence type="ECO:0000259" key="2">
    <source>
        <dbReference type="PROSITE" id="PS51406"/>
    </source>
</evidence>
<dbReference type="CDD" id="cd00087">
    <property type="entry name" value="FReD"/>
    <property type="match status" value="1"/>
</dbReference>
<dbReference type="InterPro" id="IPR014716">
    <property type="entry name" value="Fibrinogen_a/b/g_C_1"/>
</dbReference>
<protein>
    <submittedName>
        <fullName evidence="3">Maker249</fullName>
    </submittedName>
</protein>
<dbReference type="Proteomes" id="UP000494163">
    <property type="component" value="Chromosome 3R"/>
</dbReference>
<dbReference type="PANTHER" id="PTHR19143">
    <property type="entry name" value="FIBRINOGEN/TENASCIN/ANGIOPOEITIN"/>
    <property type="match status" value="1"/>
</dbReference>
<dbReference type="AlphaFoldDB" id="A0A0M4ESG5"/>
<dbReference type="PANTHER" id="PTHR19143:SF458">
    <property type="entry name" value="FIBRINOGEN C-TERMINAL DOMAIN-CONTAINING PROTEIN-RELATED"/>
    <property type="match status" value="1"/>
</dbReference>
<dbReference type="InterPro" id="IPR002181">
    <property type="entry name" value="Fibrinogen_a/b/g_C_dom"/>
</dbReference>
<organism evidence="3 4">
    <name type="scientific">Drosophila busckii</name>
    <name type="common">Fruit fly</name>
    <dbReference type="NCBI Taxonomy" id="30019"/>
    <lineage>
        <taxon>Eukaryota</taxon>
        <taxon>Metazoa</taxon>
        <taxon>Ecdysozoa</taxon>
        <taxon>Arthropoda</taxon>
        <taxon>Hexapoda</taxon>
        <taxon>Insecta</taxon>
        <taxon>Pterygota</taxon>
        <taxon>Neoptera</taxon>
        <taxon>Endopterygota</taxon>
        <taxon>Diptera</taxon>
        <taxon>Brachycera</taxon>
        <taxon>Muscomorpha</taxon>
        <taxon>Ephydroidea</taxon>
        <taxon>Drosophilidae</taxon>
        <taxon>Drosophila</taxon>
    </lineage>
</organism>
<dbReference type="Gene3D" id="3.90.215.10">
    <property type="entry name" value="Gamma Fibrinogen, chain A, domain 1"/>
    <property type="match status" value="1"/>
</dbReference>
<dbReference type="GO" id="GO:0005615">
    <property type="term" value="C:extracellular space"/>
    <property type="evidence" value="ECO:0007669"/>
    <property type="project" value="TreeGrafter"/>
</dbReference>
<accession>A0A0M4ESG5</accession>
<dbReference type="OMA" id="NCAKSHI"/>
<dbReference type="SUPFAM" id="SSF56496">
    <property type="entry name" value="Fibrinogen C-terminal domain-like"/>
    <property type="match status" value="1"/>
</dbReference>
<dbReference type="InterPro" id="IPR036056">
    <property type="entry name" value="Fibrinogen-like_C"/>
</dbReference>
<feature type="chain" id="PRO_5005793807" evidence="1">
    <location>
        <begin position="19"/>
        <end position="280"/>
    </location>
</feature>
<reference evidence="3 4" key="1">
    <citation type="submission" date="2015-08" db="EMBL/GenBank/DDBJ databases">
        <title>Ancestral chromatin configuration constrains chromatin evolution on differentiating sex chromosomes in Drosophila.</title>
        <authorList>
            <person name="Zhou Q."/>
            <person name="Bachtrog D."/>
        </authorList>
    </citation>
    <scope>NUCLEOTIDE SEQUENCE [LARGE SCALE GENOMIC DNA]</scope>
    <source>
        <tissue evidence="3">Whole larvae</tissue>
    </source>
</reference>
<feature type="domain" description="Fibrinogen C-terminal" evidence="2">
    <location>
        <begin position="63"/>
        <end position="276"/>
    </location>
</feature>
<keyword evidence="1" id="KW-0732">Signal</keyword>
<evidence type="ECO:0000313" key="4">
    <source>
        <dbReference type="Proteomes" id="UP000494163"/>
    </source>
</evidence>
<dbReference type="SMR" id="A0A0M4ESG5"/>
<sequence>MRTAFHILSIVIISESLAGDVTRLKQQLENLNSLALDYVEAHKDSLENVTANGLLEQLSRRESYSWSGYSSCPERSGIFDINVPNEPKFEAMCDAEIAGPGWLVIMRRYDGSVNFYRNWTQYKNGFGELSGEFFIGLDRLHAITASQEHELYIHVEDFDGNSRYARFDDFVISSEHQFYEIQRLGSYTGDVGDVMSYHRNGKFSTFDKKNENSTSTYTEIHMGAWWYQEGAASNLFGLYMSGPVDAEWRHKSMSLYTWRGWSYSLRVAQMMVKPKCTCVT</sequence>